<feature type="region of interest" description="Disordered" evidence="1">
    <location>
        <begin position="1"/>
        <end position="124"/>
    </location>
</feature>
<keyword evidence="3" id="KW-1185">Reference proteome</keyword>
<feature type="compositionally biased region" description="Polar residues" evidence="1">
    <location>
        <begin position="34"/>
        <end position="49"/>
    </location>
</feature>
<protein>
    <submittedName>
        <fullName evidence="2">Uncharacterized protein</fullName>
    </submittedName>
</protein>
<accession>A0A368FU68</accession>
<name>A0A368FU68_ANCCA</name>
<feature type="compositionally biased region" description="Low complexity" evidence="1">
    <location>
        <begin position="69"/>
        <end position="89"/>
    </location>
</feature>
<gene>
    <name evidence="2" type="ORF">ANCCAN_18407</name>
</gene>
<dbReference type="Proteomes" id="UP000252519">
    <property type="component" value="Unassembled WGS sequence"/>
</dbReference>
<organism evidence="2 3">
    <name type="scientific">Ancylostoma caninum</name>
    <name type="common">Dog hookworm</name>
    <dbReference type="NCBI Taxonomy" id="29170"/>
    <lineage>
        <taxon>Eukaryota</taxon>
        <taxon>Metazoa</taxon>
        <taxon>Ecdysozoa</taxon>
        <taxon>Nematoda</taxon>
        <taxon>Chromadorea</taxon>
        <taxon>Rhabditida</taxon>
        <taxon>Rhabditina</taxon>
        <taxon>Rhabditomorpha</taxon>
        <taxon>Strongyloidea</taxon>
        <taxon>Ancylostomatidae</taxon>
        <taxon>Ancylostomatinae</taxon>
        <taxon>Ancylostoma</taxon>
    </lineage>
</organism>
<sequence length="124" mass="13161">MPITTVAPKVTTPPITTEAPAFTPPVTTKAPAFTPTSTSITEKATTSVSPCIPPPVHQKRVEPKVDQMPKTTAVPTTTATKTTTPLPTTRKIITAPTPALQSKSTTQPSMLQPKLEALPQRVLR</sequence>
<evidence type="ECO:0000313" key="3">
    <source>
        <dbReference type="Proteomes" id="UP000252519"/>
    </source>
</evidence>
<dbReference type="AlphaFoldDB" id="A0A368FU68"/>
<feature type="compositionally biased region" description="Polar residues" evidence="1">
    <location>
        <begin position="99"/>
        <end position="110"/>
    </location>
</feature>
<evidence type="ECO:0000256" key="1">
    <source>
        <dbReference type="SAM" id="MobiDB-lite"/>
    </source>
</evidence>
<reference evidence="2 3" key="1">
    <citation type="submission" date="2014-10" db="EMBL/GenBank/DDBJ databases">
        <title>Draft genome of the hookworm Ancylostoma caninum.</title>
        <authorList>
            <person name="Mitreva M."/>
        </authorList>
    </citation>
    <scope>NUCLEOTIDE SEQUENCE [LARGE SCALE GENOMIC DNA]</scope>
    <source>
        <strain evidence="2 3">Baltimore</strain>
    </source>
</reference>
<proteinExistence type="predicted"/>
<evidence type="ECO:0000313" key="2">
    <source>
        <dbReference type="EMBL" id="RCN35736.1"/>
    </source>
</evidence>
<comment type="caution">
    <text evidence="2">The sequence shown here is derived from an EMBL/GenBank/DDBJ whole genome shotgun (WGS) entry which is preliminary data.</text>
</comment>
<dbReference type="EMBL" id="JOJR01000630">
    <property type="protein sequence ID" value="RCN35736.1"/>
    <property type="molecule type" value="Genomic_DNA"/>
</dbReference>